<accession>A0ABZ0ID27</accession>
<keyword evidence="3" id="KW-1185">Reference proteome</keyword>
<dbReference type="RefSeq" id="WP_407327701.1">
    <property type="nucleotide sequence ID" value="NZ_CP136865.1"/>
</dbReference>
<proteinExistence type="predicted"/>
<feature type="domain" description="DUF2846" evidence="1">
    <location>
        <begin position="40"/>
        <end position="130"/>
    </location>
</feature>
<name>A0ABZ0ID27_9GAMM</name>
<reference evidence="2 3" key="1">
    <citation type="submission" date="2023-10" db="EMBL/GenBank/DDBJ databases">
        <title>Two novel species belonging to the OM43/NOR5 clade.</title>
        <authorList>
            <person name="Park M."/>
        </authorList>
    </citation>
    <scope>NUCLEOTIDE SEQUENCE [LARGE SCALE GENOMIC DNA]</scope>
    <source>
        <strain evidence="2 3">IMCC45268</strain>
    </source>
</reference>
<dbReference type="InterPro" id="IPR022548">
    <property type="entry name" value="DUF2846"/>
</dbReference>
<evidence type="ECO:0000313" key="3">
    <source>
        <dbReference type="Proteomes" id="UP001626549"/>
    </source>
</evidence>
<gene>
    <name evidence="2" type="ORF">R0137_00235</name>
</gene>
<evidence type="ECO:0000259" key="1">
    <source>
        <dbReference type="Pfam" id="PF11008"/>
    </source>
</evidence>
<protein>
    <submittedName>
        <fullName evidence="2">DUF2846 domain-containing protein</fullName>
    </submittedName>
</protein>
<evidence type="ECO:0000313" key="2">
    <source>
        <dbReference type="EMBL" id="WOJ97015.1"/>
    </source>
</evidence>
<dbReference type="Pfam" id="PF11008">
    <property type="entry name" value="DUF2846"/>
    <property type="match status" value="1"/>
</dbReference>
<sequence>MINRFRRFASIFLAVVLTFAMIVGCANSSYFEPTPLAEPDNAMVYVYRPGGSNPGKKPLVTSYPEILVDGESVGMLKNKQYLAVELAPGSREFVATGLTKDARWEPKDRMYSLKLEAGKSYFLRLGVEFDTSAMTIGSFRGQYIINLHNIEESDAVYEIRSLKNAALTN</sequence>
<dbReference type="Proteomes" id="UP001626549">
    <property type="component" value="Chromosome"/>
</dbReference>
<organism evidence="2 3">
    <name type="scientific">Congregibacter brevis</name>
    <dbReference type="NCBI Taxonomy" id="3081201"/>
    <lineage>
        <taxon>Bacteria</taxon>
        <taxon>Pseudomonadati</taxon>
        <taxon>Pseudomonadota</taxon>
        <taxon>Gammaproteobacteria</taxon>
        <taxon>Cellvibrionales</taxon>
        <taxon>Halieaceae</taxon>
        <taxon>Congregibacter</taxon>
    </lineage>
</organism>
<dbReference type="PROSITE" id="PS51257">
    <property type="entry name" value="PROKAR_LIPOPROTEIN"/>
    <property type="match status" value="1"/>
</dbReference>
<dbReference type="EMBL" id="CP136865">
    <property type="protein sequence ID" value="WOJ97015.1"/>
    <property type="molecule type" value="Genomic_DNA"/>
</dbReference>